<reference evidence="1 2" key="1">
    <citation type="submission" date="2016-11" db="EMBL/GenBank/DDBJ databases">
        <authorList>
            <person name="Jaros S."/>
            <person name="Januszkiewicz K."/>
            <person name="Wedrychowicz H."/>
        </authorList>
    </citation>
    <scope>NUCLEOTIDE SEQUENCE [LARGE SCALE GENOMIC DNA]</scope>
    <source>
        <strain evidence="1 2">DSM 13106</strain>
    </source>
</reference>
<dbReference type="AlphaFoldDB" id="A0A1M5U4X8"/>
<dbReference type="OrthoDB" id="1937513at2"/>
<evidence type="ECO:0000313" key="2">
    <source>
        <dbReference type="Proteomes" id="UP000184389"/>
    </source>
</evidence>
<dbReference type="Proteomes" id="UP000184389">
    <property type="component" value="Unassembled WGS sequence"/>
</dbReference>
<name>A0A1M5U4X8_9FIRM</name>
<sequence length="473" mass="56360">MKKKRKRRVLIDKEERQLVLNSVIIERYPKLKKVLKKYKRIYEKDIIGNKDFDDELKNLILFVFKDIKKQAEQEWYGTGTMDIIDPPNVKDRVQCSLCGRRNVYIYYIINRYNNKKLNVGSECIEKFPGIDAKLPKGMTPKQYKNKRMREYAELKYLEDFNKVFPDAREMLSKWNFEYNNLPIILPANLHNNILNIHKEANIIFKNYIKGMGSEKSLERFGILMDERKKLMIQAWSFIDKNKGNKLICTKQIYNWIINQDSYNQEELINDIRNNSSIISNQIIPLIYEKDFIYGLLENFKNMLTGDRVSISGLDDKNIYFKFRDDKQRIESELYLTNKNFMKIYGRKLTEKNPTICERDIILQAKLVVNETNYTIIKNKLEKLLMGTDYKVYLDYEDLRYGLEFINVNKKTYADKISPHIFFNNQKAKILLQDENAKEYICKVISRINNWKPLSDKNKYDIGNISKKPEDKGN</sequence>
<gene>
    <name evidence="1" type="ORF">SAMN02745180_00530</name>
</gene>
<dbReference type="RefSeq" id="WP_072743119.1">
    <property type="nucleotide sequence ID" value="NZ_FQXR01000003.1"/>
</dbReference>
<proteinExistence type="predicted"/>
<keyword evidence="2" id="KW-1185">Reference proteome</keyword>
<accession>A0A1M5U4X8</accession>
<organism evidence="1 2">
    <name type="scientific">Sporanaerobacter acetigenes DSM 13106</name>
    <dbReference type="NCBI Taxonomy" id="1123281"/>
    <lineage>
        <taxon>Bacteria</taxon>
        <taxon>Bacillati</taxon>
        <taxon>Bacillota</taxon>
        <taxon>Tissierellia</taxon>
        <taxon>Tissierellales</taxon>
        <taxon>Sporanaerobacteraceae</taxon>
        <taxon>Sporanaerobacter</taxon>
    </lineage>
</organism>
<dbReference type="STRING" id="1123281.SAMN02745180_00530"/>
<evidence type="ECO:0000313" key="1">
    <source>
        <dbReference type="EMBL" id="SHH58145.1"/>
    </source>
</evidence>
<protein>
    <submittedName>
        <fullName evidence="1">Uncharacterized protein</fullName>
    </submittedName>
</protein>
<dbReference type="EMBL" id="FQXR01000003">
    <property type="protein sequence ID" value="SHH58145.1"/>
    <property type="molecule type" value="Genomic_DNA"/>
</dbReference>